<dbReference type="RefSeq" id="WP_165267182.1">
    <property type="nucleotide sequence ID" value="NZ_JAAKZY010000199.1"/>
</dbReference>
<dbReference type="Proteomes" id="UP000472335">
    <property type="component" value="Unassembled WGS sequence"/>
</dbReference>
<dbReference type="PROSITE" id="PS51257">
    <property type="entry name" value="PROKAR_LIPOPROTEIN"/>
    <property type="match status" value="1"/>
</dbReference>
<proteinExistence type="predicted"/>
<dbReference type="AlphaFoldDB" id="A0A6G4VI09"/>
<name>A0A6G4VI09_9ACTN</name>
<evidence type="ECO:0008006" key="4">
    <source>
        <dbReference type="Google" id="ProtNLM"/>
    </source>
</evidence>
<dbReference type="EMBL" id="JAAKZY010000199">
    <property type="protein sequence ID" value="NGO13601.1"/>
    <property type="molecule type" value="Genomic_DNA"/>
</dbReference>
<evidence type="ECO:0000313" key="3">
    <source>
        <dbReference type="Proteomes" id="UP000472335"/>
    </source>
</evidence>
<accession>A0A6G4VI09</accession>
<protein>
    <recommendedName>
        <fullName evidence="4">Lipoprotein</fullName>
    </recommendedName>
</protein>
<feature type="region of interest" description="Disordered" evidence="1">
    <location>
        <begin position="114"/>
        <end position="148"/>
    </location>
</feature>
<sequence length="286" mass="31662">MRTGDSRSSLAVGLLLVPALLASAVALSGCGTSERVRELTVTERALVRQAEEELVRRCMAAEGFRYWPVSVPDPEALREFEYVVDDVSWASRHGYGPDAPATGPNETYRARLSPASKRRYDSALDGNGRRSLRDTLPTGQTVESPAEGCSATAERKLYGDRAVWFHARVVADNLAPLYREKVLSDPRYRSAERSWSACMRERGLRYSSPGQAREKALGGEQNAAEIRTAVAEARCARRTGLGETAMELDRTFGASARERYSEEIATRNRLRLQAHAKARTINVAQR</sequence>
<organism evidence="2 3">
    <name type="scientific">Streptomyces scabichelini</name>
    <dbReference type="NCBI Taxonomy" id="2711217"/>
    <lineage>
        <taxon>Bacteria</taxon>
        <taxon>Bacillati</taxon>
        <taxon>Actinomycetota</taxon>
        <taxon>Actinomycetes</taxon>
        <taxon>Kitasatosporales</taxon>
        <taxon>Streptomycetaceae</taxon>
        <taxon>Streptomyces</taxon>
    </lineage>
</organism>
<gene>
    <name evidence="2" type="ORF">G5C60_39925</name>
</gene>
<reference evidence="2 3" key="1">
    <citation type="submission" date="2020-02" db="EMBL/GenBank/DDBJ databases">
        <title>Whole-genome analyses of novel actinobacteria.</title>
        <authorList>
            <person name="Sahin N."/>
            <person name="Gencbay T."/>
        </authorList>
    </citation>
    <scope>NUCLEOTIDE SEQUENCE [LARGE SCALE GENOMIC DNA]</scope>
    <source>
        <strain evidence="2 3">HC44</strain>
    </source>
</reference>
<evidence type="ECO:0000313" key="2">
    <source>
        <dbReference type="EMBL" id="NGO13601.1"/>
    </source>
</evidence>
<comment type="caution">
    <text evidence="2">The sequence shown here is derived from an EMBL/GenBank/DDBJ whole genome shotgun (WGS) entry which is preliminary data.</text>
</comment>
<keyword evidence="3" id="KW-1185">Reference proteome</keyword>
<evidence type="ECO:0000256" key="1">
    <source>
        <dbReference type="SAM" id="MobiDB-lite"/>
    </source>
</evidence>
<feature type="compositionally biased region" description="Basic and acidic residues" evidence="1">
    <location>
        <begin position="118"/>
        <end position="133"/>
    </location>
</feature>